<protein>
    <submittedName>
        <fullName evidence="2">DUF1295 domain-containing protein</fullName>
    </submittedName>
</protein>
<feature type="transmembrane region" description="Helical" evidence="1">
    <location>
        <begin position="158"/>
        <end position="178"/>
    </location>
</feature>
<dbReference type="Gene3D" id="1.20.120.1630">
    <property type="match status" value="1"/>
</dbReference>
<dbReference type="PROSITE" id="PS50244">
    <property type="entry name" value="S5A_REDUCTASE"/>
    <property type="match status" value="1"/>
</dbReference>
<feature type="transmembrane region" description="Helical" evidence="1">
    <location>
        <begin position="233"/>
        <end position="252"/>
    </location>
</feature>
<dbReference type="Pfam" id="PF06966">
    <property type="entry name" value="DUF1295"/>
    <property type="match status" value="1"/>
</dbReference>
<keyword evidence="3" id="KW-1185">Reference proteome</keyword>
<feature type="transmembrane region" description="Helical" evidence="1">
    <location>
        <begin position="79"/>
        <end position="97"/>
    </location>
</feature>
<dbReference type="PANTHER" id="PTHR32251:SF17">
    <property type="entry name" value="STEROID 5-ALPHA REDUCTASE C-TERMINAL DOMAIN-CONTAINING PROTEIN"/>
    <property type="match status" value="1"/>
</dbReference>
<keyword evidence="1" id="KW-1133">Transmembrane helix</keyword>
<dbReference type="GO" id="GO:0016020">
    <property type="term" value="C:membrane"/>
    <property type="evidence" value="ECO:0007669"/>
    <property type="project" value="TreeGrafter"/>
</dbReference>
<evidence type="ECO:0000313" key="2">
    <source>
        <dbReference type="EMBL" id="MBH1939592.1"/>
    </source>
</evidence>
<dbReference type="PANTHER" id="PTHR32251">
    <property type="entry name" value="3-OXO-5-ALPHA-STEROID 4-DEHYDROGENASE"/>
    <property type="match status" value="1"/>
</dbReference>
<organism evidence="2 3">
    <name type="scientific">Mobilitalea sibirica</name>
    <dbReference type="NCBI Taxonomy" id="1462919"/>
    <lineage>
        <taxon>Bacteria</taxon>
        <taxon>Bacillati</taxon>
        <taxon>Bacillota</taxon>
        <taxon>Clostridia</taxon>
        <taxon>Lachnospirales</taxon>
        <taxon>Lachnospiraceae</taxon>
        <taxon>Mobilitalea</taxon>
    </lineage>
</organism>
<feature type="transmembrane region" description="Helical" evidence="1">
    <location>
        <begin position="29"/>
        <end position="48"/>
    </location>
</feature>
<sequence>MKIKCFLALLLCFIAIKEAIRRGGLITMIHTMLFIFAYFLLFFIIGTIRKNNSIVDIGWGLGFVAVAWDILLITDEIKLSQWLIVLCVSTWGLRLFIHIYKRNKGKPEDFRYAAWRREWGKWLIPRSFFQIYMLQAFFMFIIALPIIFTRYINDEVQLGILIIGFLIWITGFCFEVVSDNQLRVFLKKQENRGKLMMDGLWRFTRHPNYFGEATLWWGIYLMALSLGVPVLTIISPITITVLLVFVSGIPLLENSMKNKPEYQEYAEKTSIFIPWFPKK</sequence>
<dbReference type="InterPro" id="IPR010721">
    <property type="entry name" value="UstE-like"/>
</dbReference>
<accession>A0A8J7HB48</accession>
<gene>
    <name evidence="2" type="ORF">I5677_01635</name>
</gene>
<proteinExistence type="predicted"/>
<comment type="caution">
    <text evidence="2">The sequence shown here is derived from an EMBL/GenBank/DDBJ whole genome shotgun (WGS) entry which is preliminary data.</text>
</comment>
<keyword evidence="1" id="KW-0812">Transmembrane</keyword>
<name>A0A8J7HB48_9FIRM</name>
<evidence type="ECO:0000313" key="3">
    <source>
        <dbReference type="Proteomes" id="UP000623269"/>
    </source>
</evidence>
<keyword evidence="1" id="KW-0472">Membrane</keyword>
<evidence type="ECO:0000256" key="1">
    <source>
        <dbReference type="SAM" id="Phobius"/>
    </source>
</evidence>
<feature type="transmembrane region" description="Helical" evidence="1">
    <location>
        <begin position="55"/>
        <end position="73"/>
    </location>
</feature>
<reference evidence="2" key="1">
    <citation type="submission" date="2020-12" db="EMBL/GenBank/DDBJ databases">
        <title>M. sibirica DSM 26468T genome.</title>
        <authorList>
            <person name="Thieme N."/>
            <person name="Rettenmaier R."/>
            <person name="Zverlov V."/>
            <person name="Liebl W."/>
        </authorList>
    </citation>
    <scope>NUCLEOTIDE SEQUENCE</scope>
    <source>
        <strain evidence="2">DSM 26468</strain>
    </source>
</reference>
<dbReference type="AlphaFoldDB" id="A0A8J7HB48"/>
<feature type="transmembrane region" description="Helical" evidence="1">
    <location>
        <begin position="131"/>
        <end position="152"/>
    </location>
</feature>
<dbReference type="Proteomes" id="UP000623269">
    <property type="component" value="Unassembled WGS sequence"/>
</dbReference>
<dbReference type="EMBL" id="JAEAGR010000001">
    <property type="protein sequence ID" value="MBH1939592.1"/>
    <property type="molecule type" value="Genomic_DNA"/>
</dbReference>